<reference evidence="2 3" key="1">
    <citation type="journal article" date="2024" name="BMC Genomics">
        <title>De novo assembly and annotation of Popillia japonica's genome with initial clues to its potential as an invasive pest.</title>
        <authorList>
            <person name="Cucini C."/>
            <person name="Boschi S."/>
            <person name="Funari R."/>
            <person name="Cardaioli E."/>
            <person name="Iannotti N."/>
            <person name="Marturano G."/>
            <person name="Paoli F."/>
            <person name="Bruttini M."/>
            <person name="Carapelli A."/>
            <person name="Frati F."/>
            <person name="Nardi F."/>
        </authorList>
    </citation>
    <scope>NUCLEOTIDE SEQUENCE [LARGE SCALE GENOMIC DNA]</scope>
    <source>
        <strain evidence="2">DMR45628</strain>
    </source>
</reference>
<name>A0AAW1LRZ7_POPJA</name>
<dbReference type="EMBL" id="JASPKY010000093">
    <property type="protein sequence ID" value="KAK9737929.1"/>
    <property type="molecule type" value="Genomic_DNA"/>
</dbReference>
<accession>A0AAW1LRZ7</accession>
<dbReference type="Proteomes" id="UP001458880">
    <property type="component" value="Unassembled WGS sequence"/>
</dbReference>
<evidence type="ECO:0000256" key="1">
    <source>
        <dbReference type="SAM" id="MobiDB-lite"/>
    </source>
</evidence>
<evidence type="ECO:0000313" key="3">
    <source>
        <dbReference type="Proteomes" id="UP001458880"/>
    </source>
</evidence>
<sequence>MGLLLSILVSCVGVIELIAFYSDLRRNFMITNANESDLEGITCNYRRMLTKEYRLIFAEVNGKTVQPKTKTNFALSTSPKTIFNANESEHISNNVSDVSNITVTQSSKSNSFSNSVLNEDVVNIDISSNQSMLSSNAVEENKNESCKSLSNYIPPVNDKLTFVSKLVPQEINHTSCRQETESAPTLLEDDDFGLIESFNGDSETVIHEIHHIIFEDRPETMPTLLHENLSYQLPYLIDESGIIVDNVHLQQTENDGPSQEHIYFLEEEFIPGLIVDDTDESNYDLVVVELDRSSQDIERLYLQEDTVELFRRSPSPFPTYERIAPRGSICSELLDDPITVQEIEETEFNLEPNHQYQNISDEITQSLEATQKYFSSPTTTVECRRSLSPAEFSQLQVQNESFQRSESPVKHLPEANRLSQEKNGMVLELGIDNKPIQLAGQGSDDSRSQRLVEVEEVFNEDFKNSLDGVKTKNSNEDRKREFKRKRKNRTPSKEYNRSISNESLQCTVSEDSSSIVEICPTKEESSSSITLSDQIQITDVEPKVNVTNADAKAATEECDIAVASPQPGPSKEEKKPQAFWVN</sequence>
<protein>
    <submittedName>
        <fullName evidence="2">Uncharacterized protein</fullName>
    </submittedName>
</protein>
<keyword evidence="3" id="KW-1185">Reference proteome</keyword>
<organism evidence="2 3">
    <name type="scientific">Popillia japonica</name>
    <name type="common">Japanese beetle</name>
    <dbReference type="NCBI Taxonomy" id="7064"/>
    <lineage>
        <taxon>Eukaryota</taxon>
        <taxon>Metazoa</taxon>
        <taxon>Ecdysozoa</taxon>
        <taxon>Arthropoda</taxon>
        <taxon>Hexapoda</taxon>
        <taxon>Insecta</taxon>
        <taxon>Pterygota</taxon>
        <taxon>Neoptera</taxon>
        <taxon>Endopterygota</taxon>
        <taxon>Coleoptera</taxon>
        <taxon>Polyphaga</taxon>
        <taxon>Scarabaeiformia</taxon>
        <taxon>Scarabaeidae</taxon>
        <taxon>Rutelinae</taxon>
        <taxon>Popillia</taxon>
    </lineage>
</organism>
<gene>
    <name evidence="2" type="ORF">QE152_g10280</name>
</gene>
<comment type="caution">
    <text evidence="2">The sequence shown here is derived from an EMBL/GenBank/DDBJ whole genome shotgun (WGS) entry which is preliminary data.</text>
</comment>
<feature type="compositionally biased region" description="Basic residues" evidence="1">
    <location>
        <begin position="481"/>
        <end position="490"/>
    </location>
</feature>
<feature type="region of interest" description="Disordered" evidence="1">
    <location>
        <begin position="562"/>
        <end position="582"/>
    </location>
</feature>
<evidence type="ECO:0000313" key="2">
    <source>
        <dbReference type="EMBL" id="KAK9737929.1"/>
    </source>
</evidence>
<feature type="compositionally biased region" description="Basic and acidic residues" evidence="1">
    <location>
        <begin position="465"/>
        <end position="480"/>
    </location>
</feature>
<feature type="region of interest" description="Disordered" evidence="1">
    <location>
        <begin position="465"/>
        <end position="501"/>
    </location>
</feature>
<proteinExistence type="predicted"/>
<dbReference type="AlphaFoldDB" id="A0AAW1LRZ7"/>